<dbReference type="AlphaFoldDB" id="A0A0M9CGJ6"/>
<name>A0A0M9CGJ6_9FLAO</name>
<reference evidence="3 5" key="2">
    <citation type="submission" date="2016-10" db="EMBL/GenBank/DDBJ databases">
        <authorList>
            <person name="Varghese N."/>
            <person name="Submissions S."/>
        </authorList>
    </citation>
    <scope>NUCLEOTIDE SEQUENCE [LARGE SCALE GENOMIC DNA]</scope>
    <source>
        <strain evidence="3 5">DSW-5</strain>
    </source>
</reference>
<reference evidence="2 4" key="1">
    <citation type="submission" date="2015-07" db="EMBL/GenBank/DDBJ databases">
        <title>Genome of Polaribacter dokdonenesis DSW-5, isolated from seawater off Dokdo in Korea.</title>
        <authorList>
            <person name="Yoon K."/>
            <person name="Song J.Y."/>
            <person name="Kim J.F."/>
        </authorList>
    </citation>
    <scope>NUCLEOTIDE SEQUENCE [LARGE SCALE GENOMIC DNA]</scope>
    <source>
        <strain evidence="2 4">DSW-5</strain>
    </source>
</reference>
<organism evidence="2 4">
    <name type="scientific">Polaribacter dokdonensis DSW-5</name>
    <dbReference type="NCBI Taxonomy" id="1300348"/>
    <lineage>
        <taxon>Bacteria</taxon>
        <taxon>Pseudomonadati</taxon>
        <taxon>Bacteroidota</taxon>
        <taxon>Flavobacteriia</taxon>
        <taxon>Flavobacteriales</taxon>
        <taxon>Flavobacteriaceae</taxon>
    </lineage>
</organism>
<sequence>MELTKEQITQIDKRLKSGGVKYWDLRLEVIDHIATDLEENAKSGDFKTELNNSLKRIGYYNNLFNVNTKGWQNVNKYYRKKYFQNIKRYLKNPNILLLVILGVIVNYVLYDFLSFKDFRLVNFSCYILVSIPIFVLTIKLWFKKHGRSVHLDYGIFYFGFALIMINLPLQFSSLLDDFYQKILLVVLLPIFTLATFSGYQLFSESIQKVERIKKELSL</sequence>
<dbReference type="Proteomes" id="UP000037716">
    <property type="component" value="Unassembled WGS sequence"/>
</dbReference>
<accession>A0A0M9CGJ6</accession>
<dbReference type="STRING" id="1300348.I602_1279"/>
<feature type="transmembrane region" description="Helical" evidence="1">
    <location>
        <begin position="89"/>
        <end position="109"/>
    </location>
</feature>
<dbReference type="Proteomes" id="UP000183071">
    <property type="component" value="Unassembled WGS sequence"/>
</dbReference>
<feature type="transmembrane region" description="Helical" evidence="1">
    <location>
        <begin position="154"/>
        <end position="172"/>
    </location>
</feature>
<evidence type="ECO:0000256" key="1">
    <source>
        <dbReference type="SAM" id="Phobius"/>
    </source>
</evidence>
<keyword evidence="1" id="KW-1133">Transmembrane helix</keyword>
<gene>
    <name evidence="2" type="ORF">I602_1279</name>
    <name evidence="3" type="ORF">SAMN05444353_0492</name>
</gene>
<proteinExistence type="predicted"/>
<dbReference type="RefSeq" id="WP_053973874.1">
    <property type="nucleotide sequence ID" value="NZ_FNUE01000001.1"/>
</dbReference>
<feature type="transmembrane region" description="Helical" evidence="1">
    <location>
        <begin position="121"/>
        <end position="142"/>
    </location>
</feature>
<dbReference type="OrthoDB" id="1188278at2"/>
<evidence type="ECO:0000313" key="5">
    <source>
        <dbReference type="Proteomes" id="UP000183071"/>
    </source>
</evidence>
<evidence type="ECO:0000313" key="2">
    <source>
        <dbReference type="EMBL" id="KOY51719.1"/>
    </source>
</evidence>
<dbReference type="EMBL" id="LGBR01000001">
    <property type="protein sequence ID" value="KOY51719.1"/>
    <property type="molecule type" value="Genomic_DNA"/>
</dbReference>
<keyword evidence="5" id="KW-1185">Reference proteome</keyword>
<feature type="transmembrane region" description="Helical" evidence="1">
    <location>
        <begin position="178"/>
        <end position="202"/>
    </location>
</feature>
<keyword evidence="1" id="KW-0812">Transmembrane</keyword>
<protein>
    <submittedName>
        <fullName evidence="2">Uncharacterized protein</fullName>
    </submittedName>
</protein>
<dbReference type="PATRIC" id="fig|1300348.6.peg.1278"/>
<evidence type="ECO:0000313" key="4">
    <source>
        <dbReference type="Proteomes" id="UP000037716"/>
    </source>
</evidence>
<evidence type="ECO:0000313" key="3">
    <source>
        <dbReference type="EMBL" id="SEE04660.1"/>
    </source>
</evidence>
<dbReference type="EMBL" id="FNUE01000001">
    <property type="protein sequence ID" value="SEE04660.1"/>
    <property type="molecule type" value="Genomic_DNA"/>
</dbReference>
<comment type="caution">
    <text evidence="2">The sequence shown here is derived from an EMBL/GenBank/DDBJ whole genome shotgun (WGS) entry which is preliminary data.</text>
</comment>
<keyword evidence="1" id="KW-0472">Membrane</keyword>